<dbReference type="RefSeq" id="WP_146299946.1">
    <property type="nucleotide sequence ID" value="NZ_CP042301.2"/>
</dbReference>
<dbReference type="KEGG" id="niy:FQ775_13430"/>
<gene>
    <name evidence="9" type="ORF">FQ775_13430</name>
</gene>
<feature type="domain" description="ABC transporter substrate-binding protein PnrA-like" evidence="8">
    <location>
        <begin position="24"/>
        <end position="299"/>
    </location>
</feature>
<evidence type="ECO:0000256" key="2">
    <source>
        <dbReference type="ARBA" id="ARBA00008610"/>
    </source>
</evidence>
<dbReference type="Pfam" id="PF02608">
    <property type="entry name" value="Bmp"/>
    <property type="match status" value="1"/>
</dbReference>
<keyword evidence="6" id="KW-0449">Lipoprotein</keyword>
<keyword evidence="4 7" id="KW-0732">Signal</keyword>
<dbReference type="PANTHER" id="PTHR34296">
    <property type="entry name" value="TRANSCRIPTIONAL ACTIVATOR PROTEIN MED"/>
    <property type="match status" value="1"/>
</dbReference>
<feature type="chain" id="PRO_5022937048" evidence="7">
    <location>
        <begin position="22"/>
        <end position="318"/>
    </location>
</feature>
<keyword evidence="3" id="KW-1003">Cell membrane</keyword>
<evidence type="ECO:0000313" key="9">
    <source>
        <dbReference type="EMBL" id="QDZ01301.1"/>
    </source>
</evidence>
<accession>A0A5B8L0B0</accession>
<evidence type="ECO:0000256" key="1">
    <source>
        <dbReference type="ARBA" id="ARBA00004193"/>
    </source>
</evidence>
<proteinExistence type="inferred from homology"/>
<sequence length="318" mass="33725">MTKLLATTALAMVTLLSAAHADTKRVALVLPGPITDGTFNSAASKGIEAAKEKYDIEVVVRENTDFAQIQDVLRSYAEEGYDMVIGHGFQFAEPVMAIHAEYPQTFFVVNTAQVAAEPNVASFDNRWGDAGYMAGAVAALYSKSGKIGHVGAIPVPVIEQYNLGFERGAKYFRPEVQVLSAYVGSFSDIARGAEITTSLIEQGADVVTSTGNENVMGTIQAAQKANVSAIGTAFDSAAMAPDTIITTALINMDVNIDLAVGRFIEGTLKPQTYVLGLKENGIGLAPLRGFENKISAEDKAKIDALVTDIAEGRITDLP</sequence>
<dbReference type="InterPro" id="IPR050957">
    <property type="entry name" value="BMP_lipoprotein"/>
</dbReference>
<dbReference type="EMBL" id="CP042301">
    <property type="protein sequence ID" value="QDZ01301.1"/>
    <property type="molecule type" value="Genomic_DNA"/>
</dbReference>
<organism evidence="9 10">
    <name type="scientific">Nitratireductor mangrovi</name>
    <dbReference type="NCBI Taxonomy" id="2599600"/>
    <lineage>
        <taxon>Bacteria</taxon>
        <taxon>Pseudomonadati</taxon>
        <taxon>Pseudomonadota</taxon>
        <taxon>Alphaproteobacteria</taxon>
        <taxon>Hyphomicrobiales</taxon>
        <taxon>Phyllobacteriaceae</taxon>
        <taxon>Nitratireductor</taxon>
    </lineage>
</organism>
<dbReference type="Proteomes" id="UP000321389">
    <property type="component" value="Chromosome"/>
</dbReference>
<keyword evidence="10" id="KW-1185">Reference proteome</keyword>
<evidence type="ECO:0000259" key="8">
    <source>
        <dbReference type="Pfam" id="PF02608"/>
    </source>
</evidence>
<name>A0A5B8L0B0_9HYPH</name>
<dbReference type="Gene3D" id="3.40.50.2300">
    <property type="match status" value="2"/>
</dbReference>
<dbReference type="InterPro" id="IPR003760">
    <property type="entry name" value="PnrA-like"/>
</dbReference>
<dbReference type="GO" id="GO:0005886">
    <property type="term" value="C:plasma membrane"/>
    <property type="evidence" value="ECO:0007669"/>
    <property type="project" value="UniProtKB-SubCell"/>
</dbReference>
<evidence type="ECO:0000256" key="3">
    <source>
        <dbReference type="ARBA" id="ARBA00022475"/>
    </source>
</evidence>
<comment type="subcellular location">
    <subcellularLocation>
        <location evidence="1">Cell membrane</location>
        <topology evidence="1">Lipid-anchor</topology>
    </subcellularLocation>
</comment>
<dbReference type="InterPro" id="IPR028082">
    <property type="entry name" value="Peripla_BP_I"/>
</dbReference>
<feature type="signal peptide" evidence="7">
    <location>
        <begin position="1"/>
        <end position="21"/>
    </location>
</feature>
<comment type="similarity">
    <text evidence="2">Belongs to the BMP lipoprotein family.</text>
</comment>
<evidence type="ECO:0000256" key="7">
    <source>
        <dbReference type="SAM" id="SignalP"/>
    </source>
</evidence>
<evidence type="ECO:0000256" key="6">
    <source>
        <dbReference type="ARBA" id="ARBA00023288"/>
    </source>
</evidence>
<dbReference type="OrthoDB" id="9776364at2"/>
<protein>
    <submittedName>
        <fullName evidence="9">BMP family ABC transporter substrate-binding protein</fullName>
    </submittedName>
</protein>
<keyword evidence="5" id="KW-0472">Membrane</keyword>
<dbReference type="CDD" id="cd06304">
    <property type="entry name" value="PBP1_BmpA_Med_PnrA-like"/>
    <property type="match status" value="1"/>
</dbReference>
<evidence type="ECO:0000313" key="10">
    <source>
        <dbReference type="Proteomes" id="UP000321389"/>
    </source>
</evidence>
<evidence type="ECO:0000256" key="4">
    <source>
        <dbReference type="ARBA" id="ARBA00022729"/>
    </source>
</evidence>
<evidence type="ECO:0000256" key="5">
    <source>
        <dbReference type="ARBA" id="ARBA00023136"/>
    </source>
</evidence>
<reference evidence="9" key="1">
    <citation type="submission" date="2020-04" db="EMBL/GenBank/DDBJ databases">
        <title>Nitratireductor sp. nov. isolated from mangrove soil.</title>
        <authorList>
            <person name="Ye Y."/>
        </authorList>
    </citation>
    <scope>NUCLEOTIDE SEQUENCE</scope>
    <source>
        <strain evidence="9">SY7</strain>
    </source>
</reference>
<dbReference type="PANTHER" id="PTHR34296:SF2">
    <property type="entry name" value="ABC TRANSPORTER GUANOSINE-BINDING PROTEIN NUPN"/>
    <property type="match status" value="1"/>
</dbReference>
<dbReference type="SUPFAM" id="SSF53822">
    <property type="entry name" value="Periplasmic binding protein-like I"/>
    <property type="match status" value="1"/>
</dbReference>
<dbReference type="AlphaFoldDB" id="A0A5B8L0B0"/>